<dbReference type="CDD" id="cd11380">
    <property type="entry name" value="Ribosomal_S8e_like"/>
    <property type="match status" value="1"/>
</dbReference>
<evidence type="ECO:0000256" key="3">
    <source>
        <dbReference type="ARBA" id="ARBA00023274"/>
    </source>
</evidence>
<dbReference type="GO" id="GO:0005840">
    <property type="term" value="C:ribosome"/>
    <property type="evidence" value="ECO:0007669"/>
    <property type="project" value="UniProtKB-KW"/>
</dbReference>
<sequence>MGITRWDLHKKRATGGKRHIHRKKRKFELGRPPAATKLVHGERRVRRVRTRGGNRKWRALRLSGGIFSWGSENTAKHCRILDVVYNATNNELVRTKTLVKGCIVQIDGTPFRNWYYKWYGIRLCNPKEVEKERRKQAGIAAKKKQSRKKVDEEEEEVKKVSKKDKKGSKGKEAKKSAKKDEEEEKPSKKEKKGKADKKADDKKDSKKKEKAETAEKKTAEKKEGEKKKGKRVYKNHLRKTHLRRKQKGFGLEEGLQAQLAVPVCKILARISSRPGQDGRANGYILEGKELEFYQKKLDKKKHKK</sequence>
<name>A0A7L5NU62_EUGGR</name>
<keyword evidence="2 4" id="KW-0689">Ribosomal protein</keyword>
<feature type="compositionally biased region" description="Basic residues" evidence="5">
    <location>
        <begin position="8"/>
        <end position="21"/>
    </location>
</feature>
<dbReference type="InterPro" id="IPR018283">
    <property type="entry name" value="Ribosomal_eS8_CS"/>
</dbReference>
<dbReference type="GO" id="GO:0003735">
    <property type="term" value="F:structural constituent of ribosome"/>
    <property type="evidence" value="ECO:0007669"/>
    <property type="project" value="InterPro"/>
</dbReference>
<reference evidence="6" key="1">
    <citation type="submission" date="2020-06" db="EMBL/GenBank/DDBJ databases">
        <title>Cryo-EM structure of the highly atypical cytoplasmic ribosome of Euglena gracilis.</title>
        <authorList>
            <person name="Matzov D."/>
            <person name="Taoka M."/>
            <person name="Nobe Y."/>
            <person name="Yamauchi Y."/>
            <person name="Halfon Y."/>
            <person name="Asis N."/>
            <person name="Zimermann E."/>
            <person name="Rozenberg H."/>
            <person name="Bashan A."/>
            <person name="Bushan S."/>
            <person name="Isobe T."/>
            <person name="Gray M.W."/>
            <person name="Yonath A."/>
            <person name="Shalev-Benami M."/>
        </authorList>
    </citation>
    <scope>NUCLEOTIDE SEQUENCE</scope>
    <source>
        <strain evidence="6">Z</strain>
    </source>
</reference>
<feature type="compositionally biased region" description="Basic and acidic residues" evidence="5">
    <location>
        <begin position="167"/>
        <end position="180"/>
    </location>
</feature>
<evidence type="ECO:0000256" key="5">
    <source>
        <dbReference type="SAM" id="MobiDB-lite"/>
    </source>
</evidence>
<evidence type="ECO:0000256" key="1">
    <source>
        <dbReference type="ARBA" id="ARBA00005257"/>
    </source>
</evidence>
<feature type="compositionally biased region" description="Basic residues" evidence="5">
    <location>
        <begin position="227"/>
        <end position="245"/>
    </location>
</feature>
<feature type="region of interest" description="Disordered" evidence="5">
    <location>
        <begin position="1"/>
        <end position="21"/>
    </location>
</feature>
<evidence type="ECO:0000256" key="2">
    <source>
        <dbReference type="ARBA" id="ARBA00022980"/>
    </source>
</evidence>
<dbReference type="NCBIfam" id="TIGR00307">
    <property type="entry name" value="eS8"/>
    <property type="match status" value="1"/>
</dbReference>
<dbReference type="InterPro" id="IPR001047">
    <property type="entry name" value="Ribosomal_eS8"/>
</dbReference>
<dbReference type="Gene3D" id="3.10.290.70">
    <property type="match status" value="2"/>
</dbReference>
<dbReference type="GO" id="GO:1990904">
    <property type="term" value="C:ribonucleoprotein complex"/>
    <property type="evidence" value="ECO:0007669"/>
    <property type="project" value="UniProtKB-KW"/>
</dbReference>
<dbReference type="AlphaFoldDB" id="A0A7L5NU62"/>
<evidence type="ECO:0000256" key="4">
    <source>
        <dbReference type="RuleBase" id="RU000669"/>
    </source>
</evidence>
<dbReference type="Pfam" id="PF01201">
    <property type="entry name" value="Ribosomal_S8e"/>
    <property type="match status" value="1"/>
</dbReference>
<dbReference type="EMBL" id="MT583852">
    <property type="protein sequence ID" value="QLA09583.1"/>
    <property type="molecule type" value="mRNA"/>
</dbReference>
<organism evidence="6">
    <name type="scientific">Euglena gracilis</name>
    <dbReference type="NCBI Taxonomy" id="3039"/>
    <lineage>
        <taxon>Eukaryota</taxon>
        <taxon>Discoba</taxon>
        <taxon>Euglenozoa</taxon>
        <taxon>Euglenida</taxon>
        <taxon>Spirocuta</taxon>
        <taxon>Euglenophyceae</taxon>
        <taxon>Euglenales</taxon>
        <taxon>Euglenaceae</taxon>
        <taxon>Euglena</taxon>
    </lineage>
</organism>
<proteinExistence type="evidence at transcript level"/>
<dbReference type="GO" id="GO:0006412">
    <property type="term" value="P:translation"/>
    <property type="evidence" value="ECO:0007669"/>
    <property type="project" value="InterPro"/>
</dbReference>
<protein>
    <recommendedName>
        <fullName evidence="4">40S ribosomal protein S8</fullName>
    </recommendedName>
</protein>
<accession>A0A7L5NU62</accession>
<keyword evidence="3 4" id="KW-0687">Ribonucleoprotein</keyword>
<feature type="region of interest" description="Disordered" evidence="5">
    <location>
        <begin position="135"/>
        <end position="245"/>
    </location>
</feature>
<evidence type="ECO:0000313" key="6">
    <source>
        <dbReference type="EMBL" id="QLA09583.1"/>
    </source>
</evidence>
<dbReference type="InterPro" id="IPR022309">
    <property type="entry name" value="Ribosomal_Se8/biogenesis_NSA2"/>
</dbReference>
<comment type="similarity">
    <text evidence="1 4">Belongs to the eukaryotic ribosomal protein eS8 family.</text>
</comment>
<feature type="compositionally biased region" description="Basic and acidic residues" evidence="5">
    <location>
        <begin position="148"/>
        <end position="159"/>
    </location>
</feature>
<dbReference type="PANTHER" id="PTHR10394">
    <property type="entry name" value="40S RIBOSOMAL PROTEIN S8"/>
    <property type="match status" value="1"/>
</dbReference>
<feature type="compositionally biased region" description="Basic and acidic residues" evidence="5">
    <location>
        <begin position="196"/>
        <end position="226"/>
    </location>
</feature>
<dbReference type="PROSITE" id="PS01193">
    <property type="entry name" value="RIBOSOMAL_S8E"/>
    <property type="match status" value="1"/>
</dbReference>